<dbReference type="AlphaFoldDB" id="A0A0G1ZTP2"/>
<organism evidence="1 2">
    <name type="scientific">Candidatus Kaiserbacteria bacterium GW2011_GWA2_52_12</name>
    <dbReference type="NCBI Taxonomy" id="1618671"/>
    <lineage>
        <taxon>Bacteria</taxon>
        <taxon>Candidatus Kaiseribacteriota</taxon>
    </lineage>
</organism>
<gene>
    <name evidence="1" type="ORF">UY67_C0032G0001</name>
</gene>
<proteinExistence type="predicted"/>
<evidence type="ECO:0000313" key="2">
    <source>
        <dbReference type="Proteomes" id="UP000034273"/>
    </source>
</evidence>
<sequence length="56" mass="6569">MKESPRSKVVSLEELAFSPEKLKVYEKAWTEWHKQVEEGAAEWYAAVQSQKDRMAK</sequence>
<accession>A0A0G1ZTP2</accession>
<protein>
    <submittedName>
        <fullName evidence="1">Uncharacterized protein</fullName>
    </submittedName>
</protein>
<reference evidence="1 2" key="1">
    <citation type="journal article" date="2015" name="Nature">
        <title>rRNA introns, odd ribosomes, and small enigmatic genomes across a large radiation of phyla.</title>
        <authorList>
            <person name="Brown C.T."/>
            <person name="Hug L.A."/>
            <person name="Thomas B.C."/>
            <person name="Sharon I."/>
            <person name="Castelle C.J."/>
            <person name="Singh A."/>
            <person name="Wilkins M.J."/>
            <person name="Williams K.H."/>
            <person name="Banfield J.F."/>
        </authorList>
    </citation>
    <scope>NUCLEOTIDE SEQUENCE [LARGE SCALE GENOMIC DNA]</scope>
</reference>
<evidence type="ECO:0000313" key="1">
    <source>
        <dbReference type="EMBL" id="KKW22919.1"/>
    </source>
</evidence>
<name>A0A0G1ZTP2_9BACT</name>
<dbReference type="Proteomes" id="UP000034273">
    <property type="component" value="Unassembled WGS sequence"/>
</dbReference>
<dbReference type="EMBL" id="LCQW01000032">
    <property type="protein sequence ID" value="KKW22919.1"/>
    <property type="molecule type" value="Genomic_DNA"/>
</dbReference>
<comment type="caution">
    <text evidence="1">The sequence shown here is derived from an EMBL/GenBank/DDBJ whole genome shotgun (WGS) entry which is preliminary data.</text>
</comment>